<protein>
    <submittedName>
        <fullName evidence="6">Ephrin_rec_like domain-containing protein</fullName>
    </submittedName>
</protein>
<keyword evidence="5" id="KW-1185">Reference proteome</keyword>
<accession>A0A0R3TJP8</accession>
<keyword evidence="2" id="KW-0732">Signal</keyword>
<name>A0A0R3TJP8_RODNA</name>
<dbReference type="Pfam" id="PF07699">
    <property type="entry name" value="Ephrin_rec_like"/>
    <property type="match status" value="1"/>
</dbReference>
<reference evidence="6" key="1">
    <citation type="submission" date="2017-02" db="UniProtKB">
        <authorList>
            <consortium name="WormBaseParasite"/>
        </authorList>
    </citation>
    <scope>IDENTIFICATION</scope>
</reference>
<dbReference type="AlphaFoldDB" id="A0A0R3TJP8"/>
<evidence type="ECO:0000259" key="3">
    <source>
        <dbReference type="Pfam" id="PF07699"/>
    </source>
</evidence>
<keyword evidence="1" id="KW-0472">Membrane</keyword>
<dbReference type="WBParaSite" id="HNAJ_0000733101-mRNA-1">
    <property type="protein sequence ID" value="HNAJ_0000733101-mRNA-1"/>
    <property type="gene ID" value="HNAJ_0000733101"/>
</dbReference>
<evidence type="ECO:0000313" key="4">
    <source>
        <dbReference type="EMBL" id="VDO03187.1"/>
    </source>
</evidence>
<proteinExistence type="predicted"/>
<dbReference type="InterPro" id="IPR011641">
    <property type="entry name" value="Tyr-kin_ephrin_A/B_rcpt-like"/>
</dbReference>
<dbReference type="SMART" id="SM01411">
    <property type="entry name" value="Ephrin_rec_like"/>
    <property type="match status" value="1"/>
</dbReference>
<dbReference type="SUPFAM" id="SSF57184">
    <property type="entry name" value="Growth factor receptor domain"/>
    <property type="match status" value="1"/>
</dbReference>
<organism evidence="6">
    <name type="scientific">Rodentolepis nana</name>
    <name type="common">Dwarf tapeworm</name>
    <name type="synonym">Hymenolepis nana</name>
    <dbReference type="NCBI Taxonomy" id="102285"/>
    <lineage>
        <taxon>Eukaryota</taxon>
        <taxon>Metazoa</taxon>
        <taxon>Spiralia</taxon>
        <taxon>Lophotrochozoa</taxon>
        <taxon>Platyhelminthes</taxon>
        <taxon>Cestoda</taxon>
        <taxon>Eucestoda</taxon>
        <taxon>Cyclophyllidea</taxon>
        <taxon>Hymenolepididae</taxon>
        <taxon>Rodentolepis</taxon>
    </lineage>
</organism>
<feature type="signal peptide" evidence="2">
    <location>
        <begin position="1"/>
        <end position="22"/>
    </location>
</feature>
<reference evidence="4 5" key="2">
    <citation type="submission" date="2018-11" db="EMBL/GenBank/DDBJ databases">
        <authorList>
            <consortium name="Pathogen Informatics"/>
        </authorList>
    </citation>
    <scope>NUCLEOTIDE SEQUENCE [LARGE SCALE GENOMIC DNA]</scope>
</reference>
<keyword evidence="1" id="KW-1133">Transmembrane helix</keyword>
<gene>
    <name evidence="4" type="ORF">HNAJ_LOCUS7327</name>
</gene>
<dbReference type="InterPro" id="IPR009030">
    <property type="entry name" value="Growth_fac_rcpt_cys_sf"/>
</dbReference>
<dbReference type="Gene3D" id="2.10.50.10">
    <property type="entry name" value="Tumor Necrosis Factor Receptor, subunit A, domain 2"/>
    <property type="match status" value="1"/>
</dbReference>
<evidence type="ECO:0000256" key="1">
    <source>
        <dbReference type="SAM" id="Phobius"/>
    </source>
</evidence>
<dbReference type="Proteomes" id="UP000278807">
    <property type="component" value="Unassembled WGS sequence"/>
</dbReference>
<evidence type="ECO:0000313" key="6">
    <source>
        <dbReference type="WBParaSite" id="HNAJ_0000733101-mRNA-1"/>
    </source>
</evidence>
<evidence type="ECO:0000313" key="5">
    <source>
        <dbReference type="Proteomes" id="UP000278807"/>
    </source>
</evidence>
<sequence length="576" mass="65043">MKIKLILNYFIIICISTGKCSTEESQRAQFTVWVPRGRLIQLPCNVDSKKYAELNGHPFETNITDLLKPKILKNPDFRMTTIWYSTVGNVIHIGEFIPLHLHLLVPGEIDYSDPRNSEKTSSHSGVSKTNAPRFNNILNMLNQQTMSTITCKTFKSQVAGFFVTANLPKPRPLSMNEELIYNQFSLVYYIQPVIIWTYVIPKGNSTISEIWKKETYAFCKNLRSISEYQLSPCLSVSINQVPIEYSAASQTNLTVIIRLSNNALNLLSNPGKIRTTSPITLPFLHAVTKSELDFRLLRTLYINGSFALIHSSVEVICPTGTQIKRPPFQLPFLTTDDYVIKNGSSKSILEQESAYQLLNLPLTCKACPLGYVPKSPYGYGECQPCPRGYFRGETGWPSPAGCLACPDGYTTLLEGSTSLKDCVIDGGLFARVIVNTAAWIYQNCMELIIASYETSKTYKRRSSIHITTEEENEENTEAMFWFNRVHPGALIFAVLYFLVIIFCWSLCCYRICLIFRYKQMHSRQRHLLRKSIVIGQLNALDDVKDFLRQDFSREEAKLPAGAGDAGGKAENVVNAK</sequence>
<dbReference type="OrthoDB" id="6229189at2759"/>
<dbReference type="EMBL" id="UZAE01012035">
    <property type="protein sequence ID" value="VDO03187.1"/>
    <property type="molecule type" value="Genomic_DNA"/>
</dbReference>
<feature type="transmembrane region" description="Helical" evidence="1">
    <location>
        <begin position="489"/>
        <end position="515"/>
    </location>
</feature>
<evidence type="ECO:0000256" key="2">
    <source>
        <dbReference type="SAM" id="SignalP"/>
    </source>
</evidence>
<feature type="domain" description="Tyrosine-protein kinase ephrin type A/B receptor-like" evidence="3">
    <location>
        <begin position="378"/>
        <end position="422"/>
    </location>
</feature>
<feature type="chain" id="PRO_5043131855" evidence="2">
    <location>
        <begin position="23"/>
        <end position="576"/>
    </location>
</feature>
<keyword evidence="1" id="KW-0812">Transmembrane</keyword>